<accession>A0A345UGK8</accession>
<dbReference type="EMBL" id="CP027806">
    <property type="protein sequence ID" value="AXI99609.1"/>
    <property type="molecule type" value="Genomic_DNA"/>
</dbReference>
<evidence type="ECO:0000313" key="2">
    <source>
        <dbReference type="Proteomes" id="UP000254808"/>
    </source>
</evidence>
<proteinExistence type="predicted"/>
<dbReference type="AlphaFoldDB" id="A0A345UGK8"/>
<dbReference type="OrthoDB" id="1523622at2"/>
<dbReference type="RefSeq" id="WP_124245481.1">
    <property type="nucleotide sequence ID" value="NZ_CP027806.1"/>
</dbReference>
<gene>
    <name evidence="1" type="ORF">CYPRO_0322</name>
</gene>
<dbReference type="SUPFAM" id="SSF56935">
    <property type="entry name" value="Porins"/>
    <property type="match status" value="1"/>
</dbReference>
<dbReference type="Gene3D" id="2.40.160.60">
    <property type="entry name" value="Outer membrane protein transport protein (OMPP1/FadL/TodX)"/>
    <property type="match status" value="1"/>
</dbReference>
<name>A0A345UGK8_9BACT</name>
<evidence type="ECO:0000313" key="1">
    <source>
        <dbReference type="EMBL" id="AXI99609.1"/>
    </source>
</evidence>
<reference evidence="1 2" key="1">
    <citation type="submission" date="2018-03" db="EMBL/GenBank/DDBJ databases">
        <title>Phenotypic and genomic properties of Cyclonatronum proteinivorum gen. nov., sp. nov., a haloalkaliphilic bacteroidete from soda lakes possessing Na+-translocating rhodopsin.</title>
        <authorList>
            <person name="Toshchakov S.V."/>
            <person name="Korzhenkov A."/>
            <person name="Samarov N.I."/>
            <person name="Kublanov I.V."/>
            <person name="Muntyan M.S."/>
            <person name="Sorokin D.Y."/>
        </authorList>
    </citation>
    <scope>NUCLEOTIDE SEQUENCE [LARGE SCALE GENOMIC DNA]</scope>
    <source>
        <strain evidence="1 2">Omega</strain>
    </source>
</reference>
<dbReference type="KEGG" id="cprv:CYPRO_0322"/>
<dbReference type="Proteomes" id="UP000254808">
    <property type="component" value="Chromosome"/>
</dbReference>
<organism evidence="1 2">
    <name type="scientific">Cyclonatronum proteinivorum</name>
    <dbReference type="NCBI Taxonomy" id="1457365"/>
    <lineage>
        <taxon>Bacteria</taxon>
        <taxon>Pseudomonadati</taxon>
        <taxon>Balneolota</taxon>
        <taxon>Balneolia</taxon>
        <taxon>Balneolales</taxon>
        <taxon>Cyclonatronaceae</taxon>
        <taxon>Cyclonatronum</taxon>
    </lineage>
</organism>
<evidence type="ECO:0008006" key="3">
    <source>
        <dbReference type="Google" id="ProtNLM"/>
    </source>
</evidence>
<protein>
    <recommendedName>
        <fullName evidence="3">PorV/PorQ family protein</fullName>
    </recommendedName>
</protein>
<sequence>MEKYCLLSVSGRPLMFRLCVVCFFCVMMVTGLASGSQAQTVLGARQLAMGQAVTAVGDDSWAVFGNPALLAGTDNAVSFYGIRNYGFAELTDQALAATVQLRGVTLGGGLHTFGDDLYRETRVRAGLGYAQAGVSAGLIVNYTHLHIKRYGSAGTPTIDAGLAWQLVPELKLGARVLNLNRGSVGKAREELARELAIGLAYELAERVKLAADAVKDVRFPLAFRAGLEIPVWESLQLRGGITTAPQTFSAGAGFATSLVSVNFVAQQHYALGWSPGLDLTIFF</sequence>
<keyword evidence="2" id="KW-1185">Reference proteome</keyword>